<protein>
    <recommendedName>
        <fullName evidence="5">DUF4377 domain-containing protein</fullName>
    </recommendedName>
</protein>
<evidence type="ECO:0000256" key="1">
    <source>
        <dbReference type="SAM" id="MobiDB-lite"/>
    </source>
</evidence>
<dbReference type="EMBL" id="WELI01000009">
    <property type="protein sequence ID" value="KAB7727903.1"/>
    <property type="molecule type" value="Genomic_DNA"/>
</dbReference>
<sequence>MKSRLFLAALCLFGITARAQTKPATTTPPAVVSLIEGITDKQFMPDTAFVALSKQDEAQLAKEPVANWGLAQESGGSMTYYNLVIGTLSYQLVITRPPKSAYPIATLLRYSTPKSKPEPLARGTLRPVEAGKPK</sequence>
<dbReference type="Proteomes" id="UP000488299">
    <property type="component" value="Unassembled WGS sequence"/>
</dbReference>
<keyword evidence="4" id="KW-1185">Reference proteome</keyword>
<keyword evidence="2" id="KW-0732">Signal</keyword>
<evidence type="ECO:0000313" key="4">
    <source>
        <dbReference type="Proteomes" id="UP000488299"/>
    </source>
</evidence>
<evidence type="ECO:0000313" key="3">
    <source>
        <dbReference type="EMBL" id="KAB7727903.1"/>
    </source>
</evidence>
<comment type="caution">
    <text evidence="3">The sequence shown here is derived from an EMBL/GenBank/DDBJ whole genome shotgun (WGS) entry which is preliminary data.</text>
</comment>
<dbReference type="RefSeq" id="WP_152125856.1">
    <property type="nucleotide sequence ID" value="NZ_WELI01000009.1"/>
</dbReference>
<name>A0A7J5TVF4_9BACT</name>
<evidence type="ECO:0008006" key="5">
    <source>
        <dbReference type="Google" id="ProtNLM"/>
    </source>
</evidence>
<organism evidence="3 4">
    <name type="scientific">Rudanella paleaurantiibacter</name>
    <dbReference type="NCBI Taxonomy" id="2614655"/>
    <lineage>
        <taxon>Bacteria</taxon>
        <taxon>Pseudomonadati</taxon>
        <taxon>Bacteroidota</taxon>
        <taxon>Cytophagia</taxon>
        <taxon>Cytophagales</taxon>
        <taxon>Cytophagaceae</taxon>
        <taxon>Rudanella</taxon>
    </lineage>
</organism>
<proteinExistence type="predicted"/>
<feature type="signal peptide" evidence="2">
    <location>
        <begin position="1"/>
        <end position="19"/>
    </location>
</feature>
<feature type="chain" id="PRO_5029736644" description="DUF4377 domain-containing protein" evidence="2">
    <location>
        <begin position="20"/>
        <end position="134"/>
    </location>
</feature>
<feature type="region of interest" description="Disordered" evidence="1">
    <location>
        <begin position="113"/>
        <end position="134"/>
    </location>
</feature>
<accession>A0A7J5TVF4</accession>
<evidence type="ECO:0000256" key="2">
    <source>
        <dbReference type="SAM" id="SignalP"/>
    </source>
</evidence>
<reference evidence="3 4" key="1">
    <citation type="submission" date="2019-10" db="EMBL/GenBank/DDBJ databases">
        <title>Rudanella paleaurantiibacter sp. nov., isolated from sludge.</title>
        <authorList>
            <person name="Xu S.Q."/>
        </authorList>
    </citation>
    <scope>NUCLEOTIDE SEQUENCE [LARGE SCALE GENOMIC DNA]</scope>
    <source>
        <strain evidence="3 4">HX-22-17</strain>
    </source>
</reference>
<dbReference type="AlphaFoldDB" id="A0A7J5TVF4"/>
<gene>
    <name evidence="3" type="ORF">F5984_19225</name>
</gene>